<name>R7Q4L8_CHOCR</name>
<dbReference type="KEGG" id="ccp:CHC_T00008169001"/>
<sequence length="113" mass="11313">MATILPTASDGSMLTIPYGQAASHQAQAAAQAGTALYTAGSPSSDTIDLVSGPPPPVASSTPPLPSPSQQGAAPKPVKRGSKQTTAGSLNYSKEDINMLLEFVGAVEPLGANH</sequence>
<organism evidence="2 3">
    <name type="scientific">Chondrus crispus</name>
    <name type="common">Carrageen Irish moss</name>
    <name type="synonym">Polymorpha crispa</name>
    <dbReference type="NCBI Taxonomy" id="2769"/>
    <lineage>
        <taxon>Eukaryota</taxon>
        <taxon>Rhodophyta</taxon>
        <taxon>Florideophyceae</taxon>
        <taxon>Rhodymeniophycidae</taxon>
        <taxon>Gigartinales</taxon>
        <taxon>Gigartinaceae</taxon>
        <taxon>Chondrus</taxon>
    </lineage>
</organism>
<dbReference type="GeneID" id="17319780"/>
<dbReference type="AlphaFoldDB" id="R7Q4L8"/>
<proteinExistence type="predicted"/>
<dbReference type="Gramene" id="CDF32405">
    <property type="protein sequence ID" value="CDF32405"/>
    <property type="gene ID" value="CHC_T00008169001"/>
</dbReference>
<feature type="compositionally biased region" description="Pro residues" evidence="1">
    <location>
        <begin position="52"/>
        <end position="66"/>
    </location>
</feature>
<evidence type="ECO:0000313" key="3">
    <source>
        <dbReference type="Proteomes" id="UP000012073"/>
    </source>
</evidence>
<reference evidence="3" key="1">
    <citation type="journal article" date="2013" name="Proc. Natl. Acad. Sci. U.S.A.">
        <title>Genome structure and metabolic features in the red seaweed Chondrus crispus shed light on evolution of the Archaeplastida.</title>
        <authorList>
            <person name="Collen J."/>
            <person name="Porcel B."/>
            <person name="Carre W."/>
            <person name="Ball S.G."/>
            <person name="Chaparro C."/>
            <person name="Tonon T."/>
            <person name="Barbeyron T."/>
            <person name="Michel G."/>
            <person name="Noel B."/>
            <person name="Valentin K."/>
            <person name="Elias M."/>
            <person name="Artiguenave F."/>
            <person name="Arun A."/>
            <person name="Aury J.M."/>
            <person name="Barbosa-Neto J.F."/>
            <person name="Bothwell J.H."/>
            <person name="Bouget F.Y."/>
            <person name="Brillet L."/>
            <person name="Cabello-Hurtado F."/>
            <person name="Capella-Gutierrez S."/>
            <person name="Charrier B."/>
            <person name="Cladiere L."/>
            <person name="Cock J.M."/>
            <person name="Coelho S.M."/>
            <person name="Colleoni C."/>
            <person name="Czjzek M."/>
            <person name="Da Silva C."/>
            <person name="Delage L."/>
            <person name="Denoeud F."/>
            <person name="Deschamps P."/>
            <person name="Dittami S.M."/>
            <person name="Gabaldon T."/>
            <person name="Gachon C.M."/>
            <person name="Groisillier A."/>
            <person name="Herve C."/>
            <person name="Jabbari K."/>
            <person name="Katinka M."/>
            <person name="Kloareg B."/>
            <person name="Kowalczyk N."/>
            <person name="Labadie K."/>
            <person name="Leblanc C."/>
            <person name="Lopez P.J."/>
            <person name="McLachlan D.H."/>
            <person name="Meslet-Cladiere L."/>
            <person name="Moustafa A."/>
            <person name="Nehr Z."/>
            <person name="Nyvall Collen P."/>
            <person name="Panaud O."/>
            <person name="Partensky F."/>
            <person name="Poulain J."/>
            <person name="Rensing S.A."/>
            <person name="Rousvoal S."/>
            <person name="Samson G."/>
            <person name="Symeonidi A."/>
            <person name="Weissenbach J."/>
            <person name="Zambounis A."/>
            <person name="Wincker P."/>
            <person name="Boyen C."/>
        </authorList>
    </citation>
    <scope>NUCLEOTIDE SEQUENCE [LARGE SCALE GENOMIC DNA]</scope>
    <source>
        <strain evidence="3">cv. Stackhouse</strain>
    </source>
</reference>
<protein>
    <submittedName>
        <fullName evidence="2">Uncharacterized protein</fullName>
    </submittedName>
</protein>
<dbReference type="EMBL" id="HG001489">
    <property type="protein sequence ID" value="CDF32405.1"/>
    <property type="molecule type" value="Genomic_DNA"/>
</dbReference>
<keyword evidence="3" id="KW-1185">Reference proteome</keyword>
<dbReference type="Proteomes" id="UP000012073">
    <property type="component" value="Unassembled WGS sequence"/>
</dbReference>
<accession>R7Q4L8</accession>
<gene>
    <name evidence="2" type="ORF">CHC_T00008169001</name>
</gene>
<evidence type="ECO:0000313" key="2">
    <source>
        <dbReference type="EMBL" id="CDF32405.1"/>
    </source>
</evidence>
<feature type="region of interest" description="Disordered" evidence="1">
    <location>
        <begin position="38"/>
        <end position="90"/>
    </location>
</feature>
<dbReference type="RefSeq" id="XP_005712070.1">
    <property type="nucleotide sequence ID" value="XM_005712013.1"/>
</dbReference>
<evidence type="ECO:0000256" key="1">
    <source>
        <dbReference type="SAM" id="MobiDB-lite"/>
    </source>
</evidence>